<dbReference type="SUPFAM" id="SSF55729">
    <property type="entry name" value="Acyl-CoA N-acyltransferases (Nat)"/>
    <property type="match status" value="1"/>
</dbReference>
<evidence type="ECO:0000313" key="5">
    <source>
        <dbReference type="EMBL" id="JAS38697.1"/>
    </source>
</evidence>
<protein>
    <recommendedName>
        <fullName evidence="4">N-acetyltransferase domain-containing protein</fullName>
    </recommendedName>
</protein>
<dbReference type="CDD" id="cd04301">
    <property type="entry name" value="NAT_SF"/>
    <property type="match status" value="1"/>
</dbReference>
<proteinExistence type="inferred from homology"/>
<sequence length="168" mass="19265">MSFIVREGKKSDCKEIRRLIQELADFEKMSHGPKITAEILERDCFETNAPLCGCYVAEEASENQTKDTVLVGYAFYYYAYTAWSGKRLILEDLYVSEKSRGQGLGTRLLKQIAKHTIENNCVDMDFNVLSWNPARSFYESMGAVNMTETEKVNLFRLSGDALRNFRTL</sequence>
<evidence type="ECO:0000256" key="2">
    <source>
        <dbReference type="ARBA" id="ARBA00022679"/>
    </source>
</evidence>
<evidence type="ECO:0000256" key="1">
    <source>
        <dbReference type="ARBA" id="ARBA00008694"/>
    </source>
</evidence>
<dbReference type="Pfam" id="PF00583">
    <property type="entry name" value="Acetyltransf_1"/>
    <property type="match status" value="1"/>
</dbReference>
<keyword evidence="2" id="KW-0808">Transferase</keyword>
<keyword evidence="3" id="KW-0012">Acyltransferase</keyword>
<dbReference type="GO" id="GO:0008080">
    <property type="term" value="F:N-acetyltransferase activity"/>
    <property type="evidence" value="ECO:0007669"/>
    <property type="project" value="TreeGrafter"/>
</dbReference>
<dbReference type="InterPro" id="IPR000182">
    <property type="entry name" value="GNAT_dom"/>
</dbReference>
<comment type="similarity">
    <text evidence="1">Belongs to the acetyltransferase family.</text>
</comment>
<evidence type="ECO:0000256" key="3">
    <source>
        <dbReference type="ARBA" id="ARBA00023315"/>
    </source>
</evidence>
<dbReference type="PANTHER" id="PTHR10545:SF29">
    <property type="entry name" value="GH14572P-RELATED"/>
    <property type="match status" value="1"/>
</dbReference>
<name>A0A1B6EL94_9HEMI</name>
<organism evidence="5">
    <name type="scientific">Cuerna arida</name>
    <dbReference type="NCBI Taxonomy" id="1464854"/>
    <lineage>
        <taxon>Eukaryota</taxon>
        <taxon>Metazoa</taxon>
        <taxon>Ecdysozoa</taxon>
        <taxon>Arthropoda</taxon>
        <taxon>Hexapoda</taxon>
        <taxon>Insecta</taxon>
        <taxon>Pterygota</taxon>
        <taxon>Neoptera</taxon>
        <taxon>Paraneoptera</taxon>
        <taxon>Hemiptera</taxon>
        <taxon>Auchenorrhyncha</taxon>
        <taxon>Membracoidea</taxon>
        <taxon>Cicadellidae</taxon>
        <taxon>Cicadellinae</taxon>
        <taxon>Proconiini</taxon>
        <taxon>Cuerna</taxon>
    </lineage>
</organism>
<dbReference type="FunFam" id="3.40.630.30:FF:000064">
    <property type="entry name" value="GNAT family acetyltransferase"/>
    <property type="match status" value="1"/>
</dbReference>
<dbReference type="InterPro" id="IPR051016">
    <property type="entry name" value="Diverse_Substrate_AcTransf"/>
</dbReference>
<dbReference type="EMBL" id="GECZ01031072">
    <property type="protein sequence ID" value="JAS38697.1"/>
    <property type="molecule type" value="Transcribed_RNA"/>
</dbReference>
<gene>
    <name evidence="5" type="ORF">g.9234</name>
</gene>
<dbReference type="InterPro" id="IPR016181">
    <property type="entry name" value="Acyl_CoA_acyltransferase"/>
</dbReference>
<reference evidence="5" key="1">
    <citation type="submission" date="2015-11" db="EMBL/GenBank/DDBJ databases">
        <title>De novo transcriptome assembly of four potential Pierce s Disease insect vectors from Arizona vineyards.</title>
        <authorList>
            <person name="Tassone E.E."/>
        </authorList>
    </citation>
    <scope>NUCLEOTIDE SEQUENCE</scope>
</reference>
<dbReference type="PROSITE" id="PS51186">
    <property type="entry name" value="GNAT"/>
    <property type="match status" value="1"/>
</dbReference>
<evidence type="ECO:0000259" key="4">
    <source>
        <dbReference type="PROSITE" id="PS51186"/>
    </source>
</evidence>
<dbReference type="Gene3D" id="3.40.630.30">
    <property type="match status" value="1"/>
</dbReference>
<accession>A0A1B6EL94</accession>
<dbReference type="AlphaFoldDB" id="A0A1B6EL94"/>
<dbReference type="PANTHER" id="PTHR10545">
    <property type="entry name" value="DIAMINE N-ACETYLTRANSFERASE"/>
    <property type="match status" value="1"/>
</dbReference>
<feature type="domain" description="N-acetyltransferase" evidence="4">
    <location>
        <begin position="3"/>
        <end position="168"/>
    </location>
</feature>